<dbReference type="EMBL" id="JACHWB010000001">
    <property type="protein sequence ID" value="MBB3018134.1"/>
    <property type="molecule type" value="Genomic_DNA"/>
</dbReference>
<evidence type="ECO:0000313" key="2">
    <source>
        <dbReference type="Proteomes" id="UP000532010"/>
    </source>
</evidence>
<dbReference type="Proteomes" id="UP000532010">
    <property type="component" value="Unassembled WGS sequence"/>
</dbReference>
<proteinExistence type="predicted"/>
<reference evidence="1 2" key="1">
    <citation type="submission" date="2020-08" db="EMBL/GenBank/DDBJ databases">
        <title>The Agave Microbiome: Exploring the role of microbial communities in plant adaptations to desert environments.</title>
        <authorList>
            <person name="Partida-Martinez L.P."/>
        </authorList>
    </citation>
    <scope>NUCLEOTIDE SEQUENCE [LARGE SCALE GENOMIC DNA]</scope>
    <source>
        <strain evidence="1 2">AT3.9</strain>
    </source>
</reference>
<name>A0A7W4VJ34_9HYPH</name>
<dbReference type="AlphaFoldDB" id="A0A7W4VJ34"/>
<comment type="caution">
    <text evidence="1">The sequence shown here is derived from an EMBL/GenBank/DDBJ whole genome shotgun (WGS) entry which is preliminary data.</text>
</comment>
<dbReference type="RefSeq" id="WP_183447984.1">
    <property type="nucleotide sequence ID" value="NZ_JACHWB010000001.1"/>
</dbReference>
<gene>
    <name evidence="1" type="ORF">FHR70_001174</name>
</gene>
<organism evidence="1 2">
    <name type="scientific">Microvirga lupini</name>
    <dbReference type="NCBI Taxonomy" id="420324"/>
    <lineage>
        <taxon>Bacteria</taxon>
        <taxon>Pseudomonadati</taxon>
        <taxon>Pseudomonadota</taxon>
        <taxon>Alphaproteobacteria</taxon>
        <taxon>Hyphomicrobiales</taxon>
        <taxon>Methylobacteriaceae</taxon>
        <taxon>Microvirga</taxon>
    </lineage>
</organism>
<accession>A0A7W4VJ34</accession>
<keyword evidence="2" id="KW-1185">Reference proteome</keyword>
<protein>
    <submittedName>
        <fullName evidence="1">Uncharacterized protein</fullName>
    </submittedName>
</protein>
<evidence type="ECO:0000313" key="1">
    <source>
        <dbReference type="EMBL" id="MBB3018134.1"/>
    </source>
</evidence>
<sequence length="99" mass="11021">MIVHYSSSRGLTLQDAEDFRSFKIVLSCLSDRHPQVRELIFVDHDNALIGIDIIPTLPGAPTVPTWRADYGSMISTAAPFGWVDETSNLIRAHVERTSP</sequence>